<dbReference type="InterPro" id="IPR006319">
    <property type="entry name" value="PEP_synth"/>
</dbReference>
<dbReference type="SUPFAM" id="SSF56059">
    <property type="entry name" value="Glutathione synthetase ATP-binding domain-like"/>
    <property type="match status" value="1"/>
</dbReference>
<evidence type="ECO:0000256" key="13">
    <source>
        <dbReference type="ARBA" id="ARBA00033470"/>
    </source>
</evidence>
<evidence type="ECO:0000256" key="12">
    <source>
        <dbReference type="ARBA" id="ARBA00022842"/>
    </source>
</evidence>
<dbReference type="Pfam" id="PF01326">
    <property type="entry name" value="PPDK_N"/>
    <property type="match status" value="1"/>
</dbReference>
<dbReference type="Gene3D" id="3.30.1490.20">
    <property type="entry name" value="ATP-grasp fold, A domain"/>
    <property type="match status" value="1"/>
</dbReference>
<comment type="similarity">
    <text evidence="4">Belongs to the PEP-utilizing enzyme family.</text>
</comment>
<dbReference type="GO" id="GO:0046872">
    <property type="term" value="F:metal ion binding"/>
    <property type="evidence" value="ECO:0007669"/>
    <property type="project" value="UniProtKB-KW"/>
</dbReference>
<reference evidence="16" key="1">
    <citation type="submission" date="2021-05" db="EMBL/GenBank/DDBJ databases">
        <title>Energy efficiency and biological interactions define the core microbiome of deep oligotrophic groundwater.</title>
        <authorList>
            <person name="Mehrshad M."/>
            <person name="Lopez-Fernandez M."/>
            <person name="Bell E."/>
            <person name="Bernier-Latmani R."/>
            <person name="Bertilsson S."/>
            <person name="Dopson M."/>
        </authorList>
    </citation>
    <scope>NUCLEOTIDE SEQUENCE</scope>
    <source>
        <strain evidence="16">Modern_marine.mb.64</strain>
    </source>
</reference>
<keyword evidence="10" id="KW-0418">Kinase</keyword>
<protein>
    <recommendedName>
        <fullName evidence="6">Phosphoenolpyruvate synthase</fullName>
        <ecNumber evidence="5">2.7.9.2</ecNumber>
    </recommendedName>
    <alternativeName>
        <fullName evidence="13">Pyruvate, water dikinase</fullName>
    </alternativeName>
</protein>
<dbReference type="AlphaFoldDB" id="A0A948RSQ2"/>
<comment type="cofactor">
    <cofactor evidence="1">
        <name>Mg(2+)</name>
        <dbReference type="ChEBI" id="CHEBI:18420"/>
    </cofactor>
</comment>
<dbReference type="Proteomes" id="UP000777784">
    <property type="component" value="Unassembled WGS sequence"/>
</dbReference>
<evidence type="ECO:0000256" key="4">
    <source>
        <dbReference type="ARBA" id="ARBA00007837"/>
    </source>
</evidence>
<proteinExistence type="inferred from homology"/>
<dbReference type="InterPro" id="IPR002192">
    <property type="entry name" value="PPDK_AMP/ATP-bd"/>
</dbReference>
<evidence type="ECO:0000256" key="1">
    <source>
        <dbReference type="ARBA" id="ARBA00001946"/>
    </source>
</evidence>
<evidence type="ECO:0000256" key="11">
    <source>
        <dbReference type="ARBA" id="ARBA00022840"/>
    </source>
</evidence>
<organism evidence="16 17">
    <name type="scientific">Eiseniibacteriota bacterium</name>
    <dbReference type="NCBI Taxonomy" id="2212470"/>
    <lineage>
        <taxon>Bacteria</taxon>
        <taxon>Candidatus Eiseniibacteriota</taxon>
    </lineage>
</organism>
<evidence type="ECO:0000256" key="8">
    <source>
        <dbReference type="ARBA" id="ARBA00022723"/>
    </source>
</evidence>
<evidence type="ECO:0000256" key="6">
    <source>
        <dbReference type="ARBA" id="ARBA00021623"/>
    </source>
</evidence>
<comment type="caution">
    <text evidence="16">The sequence shown here is derived from an EMBL/GenBank/DDBJ whole genome shotgun (WGS) entry which is preliminary data.</text>
</comment>
<dbReference type="EMBL" id="JAHJDP010000023">
    <property type="protein sequence ID" value="MBU2690180.1"/>
    <property type="molecule type" value="Genomic_DNA"/>
</dbReference>
<evidence type="ECO:0000313" key="17">
    <source>
        <dbReference type="Proteomes" id="UP000777784"/>
    </source>
</evidence>
<dbReference type="PANTHER" id="PTHR43030">
    <property type="entry name" value="PHOSPHOENOLPYRUVATE SYNTHASE"/>
    <property type="match status" value="1"/>
</dbReference>
<evidence type="ECO:0000256" key="9">
    <source>
        <dbReference type="ARBA" id="ARBA00022741"/>
    </source>
</evidence>
<evidence type="ECO:0000256" key="5">
    <source>
        <dbReference type="ARBA" id="ARBA00011996"/>
    </source>
</evidence>
<keyword evidence="9" id="KW-0547">Nucleotide-binding</keyword>
<dbReference type="EC" id="2.7.9.2" evidence="5"/>
<evidence type="ECO:0000256" key="10">
    <source>
        <dbReference type="ARBA" id="ARBA00022777"/>
    </source>
</evidence>
<comment type="catalytic activity">
    <reaction evidence="14">
        <text>pyruvate + ATP + H2O = phosphoenolpyruvate + AMP + phosphate + 2 H(+)</text>
        <dbReference type="Rhea" id="RHEA:11364"/>
        <dbReference type="ChEBI" id="CHEBI:15361"/>
        <dbReference type="ChEBI" id="CHEBI:15377"/>
        <dbReference type="ChEBI" id="CHEBI:15378"/>
        <dbReference type="ChEBI" id="CHEBI:30616"/>
        <dbReference type="ChEBI" id="CHEBI:43474"/>
        <dbReference type="ChEBI" id="CHEBI:58702"/>
        <dbReference type="ChEBI" id="CHEBI:456215"/>
        <dbReference type="EC" id="2.7.9.2"/>
    </reaction>
</comment>
<evidence type="ECO:0000256" key="3">
    <source>
        <dbReference type="ARBA" id="ARBA00004742"/>
    </source>
</evidence>
<evidence type="ECO:0000313" key="16">
    <source>
        <dbReference type="EMBL" id="MBU2690180.1"/>
    </source>
</evidence>
<gene>
    <name evidence="16" type="ORF">KJ970_04570</name>
</gene>
<comment type="function">
    <text evidence="2">Catalyzes the phosphorylation of pyruvate to phosphoenolpyruvate.</text>
</comment>
<dbReference type="PANTHER" id="PTHR43030:SF1">
    <property type="entry name" value="PHOSPHOENOLPYRUVATE SYNTHASE"/>
    <property type="match status" value="1"/>
</dbReference>
<evidence type="ECO:0000259" key="15">
    <source>
        <dbReference type="Pfam" id="PF01326"/>
    </source>
</evidence>
<keyword evidence="12" id="KW-0460">Magnesium</keyword>
<dbReference type="InterPro" id="IPR013815">
    <property type="entry name" value="ATP_grasp_subdomain_1"/>
</dbReference>
<evidence type="ECO:0000256" key="7">
    <source>
        <dbReference type="ARBA" id="ARBA00022679"/>
    </source>
</evidence>
<evidence type="ECO:0000256" key="14">
    <source>
        <dbReference type="ARBA" id="ARBA00047700"/>
    </source>
</evidence>
<dbReference type="GO" id="GO:0005524">
    <property type="term" value="F:ATP binding"/>
    <property type="evidence" value="ECO:0007669"/>
    <property type="project" value="UniProtKB-KW"/>
</dbReference>
<sequence>MPEKDHSKKEKRRHIEGILKRFPELSKRISRTLLITLHSRGIISVDEAHRLARGRARGKGSGKASENIKASDNLHNDNIQLVQRWDEKEKRQIHEITLDYAAEYFTEVEIDDLVNLTRKREEAQTLGEIADLASVSSGLLIEKIKSFCRLPKGQTILPAQESLSVRVALIRRFISDQLEFIGIAKHHLYIRDFDDLVSRIIGDENGAGLIGGKAGGNLLGERILTRAQNEDPHAPNVRIHTPESYYLRSDILDTFLRYNGLQHLQDQKYKEIADIRNDYPMILDLFKNADFPPDLVSMIRDLLKTLGSHPLIVRSSSLLEDRFGTTFAGKYRSVFVSNQGSEESRVQELLGAIAEVYASTLHPDPLSYRRRHDLLDYSENMAVLIQKLVGTRVGSYFLPVWAGVGFSRNLYRRNPRIRPEDGMTRLVFGLGTRAVDRVSEDFPRIIPLGLPTLRPEIKPEDILRVSQKFVDVVNLETHRFETIPISSLLQENAGMPGLSHVFSVLKHGFIRQMMGDGILDRPEDLVVTFDRLTHSTPYPAFLKWCLQTLEKAYQCPIDIEFAYDGEHFYLLQCRPQAMRREETQIRLPAYIPPERTVFTANRDIISARVSKIEYVILIDPKDYNMIHSTEKRLGVAKIVHQLNDKLSDKVFILMGPGRWGSKDLRLGIRVGYSDINNTRILIEIARREGGYMPEVSYGSHFFQDLVESNIQYLALYPDDPDICFNTDFLHKSKNSLPSILPDARDFIDVVRVLHVPGAASGMLLQVEMDGDNQQAMAYLI</sequence>
<feature type="domain" description="Pyruvate phosphate dikinase AMP/ATP-binding" evidence="15">
    <location>
        <begin position="209"/>
        <end position="584"/>
    </location>
</feature>
<dbReference type="GO" id="GO:0008986">
    <property type="term" value="F:pyruvate, water dikinase activity"/>
    <property type="evidence" value="ECO:0007669"/>
    <property type="project" value="UniProtKB-EC"/>
</dbReference>
<keyword evidence="7" id="KW-0808">Transferase</keyword>
<keyword evidence="11" id="KW-0067">ATP-binding</keyword>
<name>A0A948RSQ2_UNCEI</name>
<accession>A0A948RSQ2</accession>
<keyword evidence="8" id="KW-0479">Metal-binding</keyword>
<dbReference type="Gene3D" id="3.30.470.20">
    <property type="entry name" value="ATP-grasp fold, B domain"/>
    <property type="match status" value="1"/>
</dbReference>
<evidence type="ECO:0000256" key="2">
    <source>
        <dbReference type="ARBA" id="ARBA00002988"/>
    </source>
</evidence>
<comment type="pathway">
    <text evidence="3">Carbohydrate biosynthesis; gluconeogenesis.</text>
</comment>